<dbReference type="Pfam" id="PF00126">
    <property type="entry name" value="HTH_1"/>
    <property type="match status" value="1"/>
</dbReference>
<dbReference type="PANTHER" id="PTHR30537:SF31">
    <property type="entry name" value="TRANSCRIPTIONAL REGULATOR, LYSR FAMILY"/>
    <property type="match status" value="1"/>
</dbReference>
<evidence type="ECO:0000256" key="2">
    <source>
        <dbReference type="ARBA" id="ARBA00022491"/>
    </source>
</evidence>
<evidence type="ECO:0000256" key="4">
    <source>
        <dbReference type="ARBA" id="ARBA00023125"/>
    </source>
</evidence>
<dbReference type="AlphaFoldDB" id="A0A4U9USE9"/>
<evidence type="ECO:0000259" key="6">
    <source>
        <dbReference type="PROSITE" id="PS50931"/>
    </source>
</evidence>
<dbReference type="PANTHER" id="PTHR30537">
    <property type="entry name" value="HTH-TYPE TRANSCRIPTIONAL REGULATOR"/>
    <property type="match status" value="1"/>
</dbReference>
<evidence type="ECO:0000256" key="1">
    <source>
        <dbReference type="ARBA" id="ARBA00009437"/>
    </source>
</evidence>
<reference evidence="7" key="1">
    <citation type="submission" date="2019-05" db="EMBL/GenBank/DDBJ databases">
        <authorList>
            <consortium name="Pathogen Informatics"/>
        </authorList>
    </citation>
    <scope>NUCLEOTIDE SEQUENCE [LARGE SCALE GENOMIC DNA]</scope>
    <source>
        <strain evidence="7">NCTC12965</strain>
    </source>
</reference>
<dbReference type="SUPFAM" id="SSF53850">
    <property type="entry name" value="Periplasmic binding protein-like II"/>
    <property type="match status" value="1"/>
</dbReference>
<evidence type="ECO:0000256" key="3">
    <source>
        <dbReference type="ARBA" id="ARBA00023015"/>
    </source>
</evidence>
<dbReference type="Pfam" id="PF03466">
    <property type="entry name" value="LysR_substrate"/>
    <property type="match status" value="1"/>
</dbReference>
<organism evidence="7">
    <name type="scientific">Serratia fonticola</name>
    <dbReference type="NCBI Taxonomy" id="47917"/>
    <lineage>
        <taxon>Bacteria</taxon>
        <taxon>Pseudomonadati</taxon>
        <taxon>Pseudomonadota</taxon>
        <taxon>Gammaproteobacteria</taxon>
        <taxon>Enterobacterales</taxon>
        <taxon>Yersiniaceae</taxon>
        <taxon>Serratia</taxon>
    </lineage>
</organism>
<dbReference type="GO" id="GO:0043565">
    <property type="term" value="F:sequence-specific DNA binding"/>
    <property type="evidence" value="ECO:0007669"/>
    <property type="project" value="TreeGrafter"/>
</dbReference>
<dbReference type="InterPro" id="IPR058163">
    <property type="entry name" value="LysR-type_TF_proteobact-type"/>
</dbReference>
<dbReference type="InterPro" id="IPR005119">
    <property type="entry name" value="LysR_subst-bd"/>
</dbReference>
<dbReference type="FunFam" id="1.10.10.10:FF:000001">
    <property type="entry name" value="LysR family transcriptional regulator"/>
    <property type="match status" value="1"/>
</dbReference>
<dbReference type="SUPFAM" id="SSF46785">
    <property type="entry name" value="Winged helix' DNA-binding domain"/>
    <property type="match status" value="1"/>
</dbReference>
<keyword evidence="2" id="KW-0678">Repressor</keyword>
<accession>A0A4U9USE9</accession>
<dbReference type="GO" id="GO:0006351">
    <property type="term" value="P:DNA-templated transcription"/>
    <property type="evidence" value="ECO:0007669"/>
    <property type="project" value="TreeGrafter"/>
</dbReference>
<dbReference type="GO" id="GO:0003700">
    <property type="term" value="F:DNA-binding transcription factor activity"/>
    <property type="evidence" value="ECO:0007669"/>
    <property type="project" value="InterPro"/>
</dbReference>
<keyword evidence="3" id="KW-0805">Transcription regulation</keyword>
<dbReference type="Gene3D" id="1.10.10.10">
    <property type="entry name" value="Winged helix-like DNA-binding domain superfamily/Winged helix DNA-binding domain"/>
    <property type="match status" value="1"/>
</dbReference>
<dbReference type="InterPro" id="IPR000847">
    <property type="entry name" value="LysR_HTH_N"/>
</dbReference>
<protein>
    <submittedName>
        <fullName evidence="7">D-malate degradation protein R</fullName>
    </submittedName>
</protein>
<keyword evidence="5" id="KW-0804">Transcription</keyword>
<dbReference type="PROSITE" id="PS50931">
    <property type="entry name" value="HTH_LYSR"/>
    <property type="match status" value="1"/>
</dbReference>
<name>A0A4U9USE9_SERFO</name>
<proteinExistence type="inferred from homology"/>
<feature type="domain" description="HTH lysR-type" evidence="6">
    <location>
        <begin position="3"/>
        <end position="60"/>
    </location>
</feature>
<comment type="similarity">
    <text evidence="1">Belongs to the LysR transcriptional regulatory family.</text>
</comment>
<gene>
    <name evidence="7" type="primary">dmlR_9</name>
    <name evidence="7" type="ORF">NCTC12965_03724</name>
</gene>
<sequence length="306" mass="33479">MQIDLNDLYFFASVVDHQGFAPAGRALGIPKSKLSRRVAQLEERLGVRLIQRSTRRFSVTDLGQSYYVHCKAMLVEAEAAQQAIEQTRAEPCGTVRMSCPVAMLHTRIGSMVARFMADYPQVTVHLEATNRRVDVVGEGLDLAIRVRPPPLEDSDLVLKILAQRSWCIAASPALVRTIGAIDSPAGLQNYPTLDLGPARTQHQWQLSGPEGQTFQWEHQPRLVTDDMLMLRTAAIAGAGIVQLPTMMMHDEIPAGRSGTAVARLAFSDRRDPHSLSLTPWHAASGTAADRFSGSAVCHPGGSVIRR</sequence>
<evidence type="ECO:0000256" key="5">
    <source>
        <dbReference type="ARBA" id="ARBA00023163"/>
    </source>
</evidence>
<dbReference type="InterPro" id="IPR036388">
    <property type="entry name" value="WH-like_DNA-bd_sf"/>
</dbReference>
<evidence type="ECO:0000313" key="7">
    <source>
        <dbReference type="EMBL" id="VTR35002.1"/>
    </source>
</evidence>
<keyword evidence="4" id="KW-0238">DNA-binding</keyword>
<dbReference type="Gene3D" id="3.40.190.290">
    <property type="match status" value="1"/>
</dbReference>
<dbReference type="EMBL" id="CABEEZ010000077">
    <property type="protein sequence ID" value="VTR35002.1"/>
    <property type="molecule type" value="Genomic_DNA"/>
</dbReference>
<dbReference type="InterPro" id="IPR036390">
    <property type="entry name" value="WH_DNA-bd_sf"/>
</dbReference>